<dbReference type="SUPFAM" id="SSF53098">
    <property type="entry name" value="Ribonuclease H-like"/>
    <property type="match status" value="1"/>
</dbReference>
<dbReference type="PANTHER" id="PTHR45835">
    <property type="entry name" value="YALI0A06105P"/>
    <property type="match status" value="1"/>
</dbReference>
<feature type="compositionally biased region" description="Polar residues" evidence="1">
    <location>
        <begin position="143"/>
        <end position="158"/>
    </location>
</feature>
<dbReference type="Proteomes" id="UP001234989">
    <property type="component" value="Chromosome 8"/>
</dbReference>
<accession>A0AAF0U7Y6</accession>
<organism evidence="2 3">
    <name type="scientific">Solanum verrucosum</name>
    <dbReference type="NCBI Taxonomy" id="315347"/>
    <lineage>
        <taxon>Eukaryota</taxon>
        <taxon>Viridiplantae</taxon>
        <taxon>Streptophyta</taxon>
        <taxon>Embryophyta</taxon>
        <taxon>Tracheophyta</taxon>
        <taxon>Spermatophyta</taxon>
        <taxon>Magnoliopsida</taxon>
        <taxon>eudicotyledons</taxon>
        <taxon>Gunneridae</taxon>
        <taxon>Pentapetalae</taxon>
        <taxon>asterids</taxon>
        <taxon>lamiids</taxon>
        <taxon>Solanales</taxon>
        <taxon>Solanaceae</taxon>
        <taxon>Solanoideae</taxon>
        <taxon>Solaneae</taxon>
        <taxon>Solanum</taxon>
    </lineage>
</organism>
<dbReference type="InterPro" id="IPR012337">
    <property type="entry name" value="RNaseH-like_sf"/>
</dbReference>
<sequence>MPISEWKWERIAMDFVVGLPKTLRKYDSIWVVVDRLTQSAHFFLFNSKFWRKLHDELGTQLTFSTTSHPQTDRGSRSPIGWFEARDGKPLGVKLVKDAQDKVRSIQDKFLAAQSRQKKYADYKVRYMTFETGENCHDSGVPSRRNTAYSTPNGSYTSP</sequence>
<evidence type="ECO:0000256" key="1">
    <source>
        <dbReference type="SAM" id="MobiDB-lite"/>
    </source>
</evidence>
<dbReference type="AlphaFoldDB" id="A0AAF0U7Y6"/>
<dbReference type="PANTHER" id="PTHR45835:SF91">
    <property type="entry name" value="RETROTRANSPOSON, TY3-GYPSY SUBCLASS-LIKE PROTEIN"/>
    <property type="match status" value="1"/>
</dbReference>
<keyword evidence="3" id="KW-1185">Reference proteome</keyword>
<dbReference type="EMBL" id="CP133619">
    <property type="protein sequence ID" value="WMV41138.1"/>
    <property type="molecule type" value="Genomic_DNA"/>
</dbReference>
<protein>
    <submittedName>
        <fullName evidence="2">Uncharacterized protein</fullName>
    </submittedName>
</protein>
<evidence type="ECO:0000313" key="3">
    <source>
        <dbReference type="Proteomes" id="UP001234989"/>
    </source>
</evidence>
<reference evidence="2" key="1">
    <citation type="submission" date="2023-08" db="EMBL/GenBank/DDBJ databases">
        <title>A de novo genome assembly of Solanum verrucosum Schlechtendal, a Mexican diploid species geographically isolated from the other diploid A-genome species in potato relatives.</title>
        <authorList>
            <person name="Hosaka K."/>
        </authorList>
    </citation>
    <scope>NUCLEOTIDE SEQUENCE</scope>
    <source>
        <tissue evidence="2">Young leaves</tissue>
    </source>
</reference>
<gene>
    <name evidence="2" type="ORF">MTR67_034523</name>
</gene>
<proteinExistence type="predicted"/>
<evidence type="ECO:0000313" key="2">
    <source>
        <dbReference type="EMBL" id="WMV41138.1"/>
    </source>
</evidence>
<feature type="region of interest" description="Disordered" evidence="1">
    <location>
        <begin position="135"/>
        <end position="158"/>
    </location>
</feature>
<name>A0AAF0U7Y6_SOLVR</name>